<dbReference type="EMBL" id="LDJH01000003">
    <property type="protein sequence ID" value="KRG60454.1"/>
    <property type="molecule type" value="Genomic_DNA"/>
</dbReference>
<evidence type="ECO:0000256" key="3">
    <source>
        <dbReference type="ARBA" id="ARBA00023054"/>
    </source>
</evidence>
<sequence length="498" mass="55469">MQTEFLVIAALLVAVLVAQLVLLLRPSHTAGLEHSLREELRLGRSELREQLNEQAAGSDHQLDQLRRGSEEQARLAREEASRSQQASAVMLGQRLQEVRSQLELAGQAQETRLRLFGEQLAGLTQALAEQQSSNRQAMLDDSRRAREEHSQAQQRFAEALNQRLAELTVRNAQGIEQMRTTLEQQLRALQSDNAQRLEQMRQTVDEKLHATLETRLTESFGNVAAMLSQVHQGLGDMNKLASDVGGLQRVLTNVKSRGIFGEVQLAALLEQVFTPDQYAANVATVPGSSERVEFAVRFPGSSADGVVWLPIDAKFPREDYERLLDAQERADSDAARAAGDALERRVREEARRIADKYVAAPHTTEFAVLFLPTEGLYAEVLRRPGLFEAVQRQWRITLAGPTTLLALLTSLQVGFRTVAIEQRSAEVWRVLAAAKSEFGKFGDVLDNVKNKLEQASRQIDQTGVRTRAIERRLREVETLPSDQQALLADPPARAEGEA</sequence>
<comment type="similarity">
    <text evidence="2">Belongs to the RmuC family.</text>
</comment>
<evidence type="ECO:0008006" key="8">
    <source>
        <dbReference type="Google" id="ProtNLM"/>
    </source>
</evidence>
<dbReference type="PANTHER" id="PTHR30563:SF0">
    <property type="entry name" value="DNA RECOMBINATION PROTEIN RMUC"/>
    <property type="match status" value="1"/>
</dbReference>
<feature type="coiled-coil region" evidence="5">
    <location>
        <begin position="135"/>
        <end position="199"/>
    </location>
</feature>
<dbReference type="Proteomes" id="UP000051254">
    <property type="component" value="Unassembled WGS sequence"/>
</dbReference>
<dbReference type="PANTHER" id="PTHR30563">
    <property type="entry name" value="DNA RECOMBINATION PROTEIN RMUC"/>
    <property type="match status" value="1"/>
</dbReference>
<evidence type="ECO:0000313" key="7">
    <source>
        <dbReference type="Proteomes" id="UP000051254"/>
    </source>
</evidence>
<evidence type="ECO:0000256" key="4">
    <source>
        <dbReference type="ARBA" id="ARBA00023172"/>
    </source>
</evidence>
<name>A0A0R0BTL0_9GAMM</name>
<organism evidence="6 7">
    <name type="scientific">Stenotrophomonas koreensis</name>
    <dbReference type="NCBI Taxonomy" id="266128"/>
    <lineage>
        <taxon>Bacteria</taxon>
        <taxon>Pseudomonadati</taxon>
        <taxon>Pseudomonadota</taxon>
        <taxon>Gammaproteobacteria</taxon>
        <taxon>Lysobacterales</taxon>
        <taxon>Lysobacteraceae</taxon>
        <taxon>Stenotrophomonas</taxon>
    </lineage>
</organism>
<dbReference type="InterPro" id="IPR003798">
    <property type="entry name" value="DNA_recombination_RmuC"/>
</dbReference>
<gene>
    <name evidence="6" type="ORF">ABB25_01330</name>
</gene>
<evidence type="ECO:0000313" key="6">
    <source>
        <dbReference type="EMBL" id="KRG60454.1"/>
    </source>
</evidence>
<evidence type="ECO:0000256" key="2">
    <source>
        <dbReference type="ARBA" id="ARBA00009840"/>
    </source>
</evidence>
<reference evidence="6 7" key="1">
    <citation type="submission" date="2015-05" db="EMBL/GenBank/DDBJ databases">
        <title>Genome sequencing and analysis of members of genus Stenotrophomonas.</title>
        <authorList>
            <person name="Patil P.P."/>
            <person name="Midha S."/>
            <person name="Patil P.B."/>
        </authorList>
    </citation>
    <scope>NUCLEOTIDE SEQUENCE [LARGE SCALE GENOMIC DNA]</scope>
    <source>
        <strain evidence="6 7">DSM 17805</strain>
    </source>
</reference>
<dbReference type="PATRIC" id="fig|266128.3.peg.1744"/>
<dbReference type="GO" id="GO:0006310">
    <property type="term" value="P:DNA recombination"/>
    <property type="evidence" value="ECO:0007669"/>
    <property type="project" value="UniProtKB-KW"/>
</dbReference>
<keyword evidence="7" id="KW-1185">Reference proteome</keyword>
<dbReference type="AlphaFoldDB" id="A0A0R0BTL0"/>
<dbReference type="Pfam" id="PF02646">
    <property type="entry name" value="RmuC"/>
    <property type="match status" value="1"/>
</dbReference>
<evidence type="ECO:0000256" key="1">
    <source>
        <dbReference type="ARBA" id="ARBA00003416"/>
    </source>
</evidence>
<keyword evidence="4" id="KW-0233">DNA recombination</keyword>
<comment type="caution">
    <text evidence="6">The sequence shown here is derived from an EMBL/GenBank/DDBJ whole genome shotgun (WGS) entry which is preliminary data.</text>
</comment>
<comment type="function">
    <text evidence="1">Involved in DNA recombination.</text>
</comment>
<accession>A0A0R0BTL0</accession>
<evidence type="ECO:0000256" key="5">
    <source>
        <dbReference type="SAM" id="Coils"/>
    </source>
</evidence>
<keyword evidence="3 5" id="KW-0175">Coiled coil</keyword>
<dbReference type="STRING" id="266128.ABB25_01330"/>
<dbReference type="RefSeq" id="WP_211259274.1">
    <property type="nucleotide sequence ID" value="NZ_LDJH01000003.1"/>
</dbReference>
<protein>
    <recommendedName>
        <fullName evidence="8">Recombinase RmuC</fullName>
    </recommendedName>
</protein>
<proteinExistence type="inferred from homology"/>